<keyword evidence="5" id="KW-0998">Cell outer membrane</keyword>
<dbReference type="SUPFAM" id="SSF48452">
    <property type="entry name" value="TPR-like"/>
    <property type="match status" value="1"/>
</dbReference>
<gene>
    <name evidence="8" type="ORF">SAMN05192574_104296</name>
</gene>
<dbReference type="CDD" id="cd08977">
    <property type="entry name" value="SusD"/>
    <property type="match status" value="1"/>
</dbReference>
<dbReference type="Pfam" id="PF07980">
    <property type="entry name" value="SusD_RagB"/>
    <property type="match status" value="1"/>
</dbReference>
<name>A0A1H8JRF0_9SPHI</name>
<dbReference type="PROSITE" id="PS51257">
    <property type="entry name" value="PROKAR_LIPOPROTEIN"/>
    <property type="match status" value="1"/>
</dbReference>
<evidence type="ECO:0000256" key="5">
    <source>
        <dbReference type="ARBA" id="ARBA00023237"/>
    </source>
</evidence>
<feature type="domain" description="SusD-like N-terminal" evidence="7">
    <location>
        <begin position="24"/>
        <end position="225"/>
    </location>
</feature>
<dbReference type="InterPro" id="IPR012944">
    <property type="entry name" value="SusD_RagB_dom"/>
</dbReference>
<reference evidence="9" key="1">
    <citation type="submission" date="2016-10" db="EMBL/GenBank/DDBJ databases">
        <authorList>
            <person name="Varghese N."/>
            <person name="Submissions S."/>
        </authorList>
    </citation>
    <scope>NUCLEOTIDE SEQUENCE [LARGE SCALE GENOMIC DNA]</scope>
    <source>
        <strain evidence="9">Gh-48</strain>
    </source>
</reference>
<dbReference type="EMBL" id="FOCL01000004">
    <property type="protein sequence ID" value="SEN83334.1"/>
    <property type="molecule type" value="Genomic_DNA"/>
</dbReference>
<accession>A0A1H8JRF0</accession>
<keyword evidence="9" id="KW-1185">Reference proteome</keyword>
<organism evidence="8 9">
    <name type="scientific">Mucilaginibacter gossypiicola</name>
    <dbReference type="NCBI Taxonomy" id="551995"/>
    <lineage>
        <taxon>Bacteria</taxon>
        <taxon>Pseudomonadati</taxon>
        <taxon>Bacteroidota</taxon>
        <taxon>Sphingobacteriia</taxon>
        <taxon>Sphingobacteriales</taxon>
        <taxon>Sphingobacteriaceae</taxon>
        <taxon>Mucilaginibacter</taxon>
    </lineage>
</organism>
<comment type="similarity">
    <text evidence="2">Belongs to the SusD family.</text>
</comment>
<evidence type="ECO:0000256" key="4">
    <source>
        <dbReference type="ARBA" id="ARBA00023136"/>
    </source>
</evidence>
<dbReference type="InterPro" id="IPR011990">
    <property type="entry name" value="TPR-like_helical_dom_sf"/>
</dbReference>
<dbReference type="RefSeq" id="WP_091211386.1">
    <property type="nucleotide sequence ID" value="NZ_FOCL01000004.1"/>
</dbReference>
<dbReference type="OrthoDB" id="621570at2"/>
<keyword evidence="4" id="KW-0472">Membrane</keyword>
<evidence type="ECO:0000256" key="2">
    <source>
        <dbReference type="ARBA" id="ARBA00006275"/>
    </source>
</evidence>
<evidence type="ECO:0000259" key="7">
    <source>
        <dbReference type="Pfam" id="PF14322"/>
    </source>
</evidence>
<evidence type="ECO:0000313" key="8">
    <source>
        <dbReference type="EMBL" id="SEN83334.1"/>
    </source>
</evidence>
<evidence type="ECO:0000256" key="1">
    <source>
        <dbReference type="ARBA" id="ARBA00004442"/>
    </source>
</evidence>
<evidence type="ECO:0000259" key="6">
    <source>
        <dbReference type="Pfam" id="PF07980"/>
    </source>
</evidence>
<dbReference type="Gene3D" id="1.25.40.390">
    <property type="match status" value="1"/>
</dbReference>
<dbReference type="Proteomes" id="UP000198942">
    <property type="component" value="Unassembled WGS sequence"/>
</dbReference>
<dbReference type="Pfam" id="PF14322">
    <property type="entry name" value="SusD-like_3"/>
    <property type="match status" value="1"/>
</dbReference>
<evidence type="ECO:0000313" key="9">
    <source>
        <dbReference type="Proteomes" id="UP000198942"/>
    </source>
</evidence>
<proteinExistence type="inferred from homology"/>
<evidence type="ECO:0000256" key="3">
    <source>
        <dbReference type="ARBA" id="ARBA00022729"/>
    </source>
</evidence>
<protein>
    <submittedName>
        <fullName evidence="8">SusD family protein</fullName>
    </submittedName>
</protein>
<dbReference type="GO" id="GO:0009279">
    <property type="term" value="C:cell outer membrane"/>
    <property type="evidence" value="ECO:0007669"/>
    <property type="project" value="UniProtKB-SubCell"/>
</dbReference>
<keyword evidence="3" id="KW-0732">Signal</keyword>
<sequence length="451" mass="49600">MKLLKTLKYTIPALSLVTLASCKKFLEVQPKDSVSDSQTIVDRASAETAVRGIYRALSADNYYGVNFVSVGYLSGDNIQWTGSQSIVQQFIDHNVKADNATVSGIWLAIYTTINRANYVIAKLPGVTDATLTTAERNQLLGEAYFIRALCYFDLARTWGGVQIVTTPTISATDKNGIKRSTVEQTYAQVLSDLNAAEPLLPLPTAQNPVRANKETVYALKARYYLYQKDWTNAENYATLVLGDTQNYSLLKPYSAWFANNVVGTKESVFELAYSATYTNGHRGQWQPPANSGTRQWAPNAAFLALVNDATIGGNRSALVAKTSAGLWYGNLYYRSPATDPAYIIRIAEEYLIRSEARAQLNKLADAKVDLNVVRDRAGLTATTAVSQADILLAIENERRIEFALEGHRWFDLVRTGRAAAVLGVTDATKNILPIPVDQLNVDPALTQNPGY</sequence>
<comment type="subcellular location">
    <subcellularLocation>
        <location evidence="1">Cell outer membrane</location>
    </subcellularLocation>
</comment>
<dbReference type="STRING" id="551995.SAMN05192574_104296"/>
<feature type="domain" description="RagB/SusD" evidence="6">
    <location>
        <begin position="338"/>
        <end position="451"/>
    </location>
</feature>
<dbReference type="AlphaFoldDB" id="A0A1H8JRF0"/>
<dbReference type="InterPro" id="IPR033985">
    <property type="entry name" value="SusD-like_N"/>
</dbReference>